<keyword evidence="2" id="KW-1185">Reference proteome</keyword>
<sequence>MTEISNYSRMLHLGDPASTATLLSRAAQQRGARWDVLPFAAAPGGGAVPALLRKAARGLLWEGSLLRRRAAVPRVHVHNALARRHAGWAFGRRFALHLHGTDIRTRQYEPEHGELIRRTVRDAQVVFYSTPDLRRHVQDLREDARLVPVPVPLPGPSTAPLPPALREIGEGRPYVFFPSRWEAAKGGELQIELVRSLREAIAPSEAVLVGLDWGGRAGDASRAGATLIPTMPHAAFRSVISGASACVGQLTGVLGASELDVLAADVPLIMPLRTDWYDGSHPSLDSPPVLGGTALDLPDAPEPIVRCVLGALSGDTRSPTRDWVRSHHSPDAALDEVLRGYRESGW</sequence>
<dbReference type="Proteomes" id="UP000023067">
    <property type="component" value="Unassembled WGS sequence"/>
</dbReference>
<protein>
    <recommendedName>
        <fullName evidence="3">Glycosyltransferase</fullName>
    </recommendedName>
</protein>
<dbReference type="STRING" id="396014.BF93_01430"/>
<dbReference type="Gene3D" id="3.40.50.2000">
    <property type="entry name" value="Glycogen Phosphorylase B"/>
    <property type="match status" value="2"/>
</dbReference>
<proteinExistence type="predicted"/>
<dbReference type="SUPFAM" id="SSF53756">
    <property type="entry name" value="UDP-Glycosyltransferase/glycogen phosphorylase"/>
    <property type="match status" value="1"/>
</dbReference>
<evidence type="ECO:0008006" key="3">
    <source>
        <dbReference type="Google" id="ProtNLM"/>
    </source>
</evidence>
<organism evidence="1 2">
    <name type="scientific">Brachybacterium phenoliresistens</name>
    <dbReference type="NCBI Taxonomy" id="396014"/>
    <lineage>
        <taxon>Bacteria</taxon>
        <taxon>Bacillati</taxon>
        <taxon>Actinomycetota</taxon>
        <taxon>Actinomycetes</taxon>
        <taxon>Micrococcales</taxon>
        <taxon>Dermabacteraceae</taxon>
        <taxon>Brachybacterium</taxon>
    </lineage>
</organism>
<dbReference type="EMBL" id="JDYK01000012">
    <property type="protein sequence ID" value="EWS80771.1"/>
    <property type="molecule type" value="Genomic_DNA"/>
</dbReference>
<reference evidence="1 2" key="1">
    <citation type="submission" date="2014-02" db="EMBL/GenBank/DDBJ databases">
        <title>Genome sequence of Brachybacterium phenoliresistens strain W13A50.</title>
        <authorList>
            <person name="Wang X."/>
        </authorList>
    </citation>
    <scope>NUCLEOTIDE SEQUENCE [LARGE SCALE GENOMIC DNA]</scope>
    <source>
        <strain evidence="1 2">W13A50</strain>
    </source>
</reference>
<dbReference type="AlphaFoldDB" id="Z9JSI7"/>
<evidence type="ECO:0000313" key="1">
    <source>
        <dbReference type="EMBL" id="EWS80771.1"/>
    </source>
</evidence>
<dbReference type="HOGENOM" id="CLU_841492_0_0_11"/>
<dbReference type="RefSeq" id="WP_038372844.1">
    <property type="nucleotide sequence ID" value="NZ_KK069996.1"/>
</dbReference>
<comment type="caution">
    <text evidence="1">The sequence shown here is derived from an EMBL/GenBank/DDBJ whole genome shotgun (WGS) entry which is preliminary data.</text>
</comment>
<dbReference type="PATRIC" id="fig|396014.3.peg.2324"/>
<gene>
    <name evidence="1" type="ORF">BF93_01430</name>
</gene>
<evidence type="ECO:0000313" key="2">
    <source>
        <dbReference type="Proteomes" id="UP000023067"/>
    </source>
</evidence>
<accession>Z9JSI7</accession>
<name>Z9JSI7_9MICO</name>
<dbReference type="OrthoDB" id="3676510at2"/>
<dbReference type="eggNOG" id="COG0438">
    <property type="taxonomic scope" value="Bacteria"/>
</dbReference>